<dbReference type="AlphaFoldDB" id="B0C7M6"/>
<evidence type="ECO:0000313" key="1">
    <source>
        <dbReference type="EMBL" id="ABW25286.1"/>
    </source>
</evidence>
<proteinExistence type="predicted"/>
<name>B0C7M6_ACAM1</name>
<reference evidence="1 2" key="1">
    <citation type="journal article" date="2008" name="Proc. Natl. Acad. Sci. U.S.A.">
        <title>Niche adaptation and genome expansion in the chlorophyll d-producing cyanobacterium Acaryochloris marina.</title>
        <authorList>
            <person name="Swingley W.D."/>
            <person name="Chen M."/>
            <person name="Cheung P.C."/>
            <person name="Conrad A.L."/>
            <person name="Dejesa L.C."/>
            <person name="Hao J."/>
            <person name="Honchak B.M."/>
            <person name="Karbach L.E."/>
            <person name="Kurdoglu A."/>
            <person name="Lahiri S."/>
            <person name="Mastrian S.D."/>
            <person name="Miyashita H."/>
            <person name="Page L."/>
            <person name="Ramakrishna P."/>
            <person name="Satoh S."/>
            <person name="Sattley W.M."/>
            <person name="Shimada Y."/>
            <person name="Taylor H.L."/>
            <person name="Tomo T."/>
            <person name="Tsuchiya T."/>
            <person name="Wang Z.T."/>
            <person name="Raymond J."/>
            <person name="Mimuro M."/>
            <person name="Blankenship R.E."/>
            <person name="Touchman J.W."/>
        </authorList>
    </citation>
    <scope>NUCLEOTIDE SEQUENCE [LARGE SCALE GENOMIC DNA]</scope>
    <source>
        <strain evidence="2">MBIC 11017</strain>
    </source>
</reference>
<dbReference type="KEGG" id="amr:AM1_0200"/>
<protein>
    <submittedName>
        <fullName evidence="1">Uncharacterized protein</fullName>
    </submittedName>
</protein>
<organism evidence="1 2">
    <name type="scientific">Acaryochloris marina (strain MBIC 11017)</name>
    <dbReference type="NCBI Taxonomy" id="329726"/>
    <lineage>
        <taxon>Bacteria</taxon>
        <taxon>Bacillati</taxon>
        <taxon>Cyanobacteriota</taxon>
        <taxon>Cyanophyceae</taxon>
        <taxon>Acaryochloridales</taxon>
        <taxon>Acaryochloridaceae</taxon>
        <taxon>Acaryochloris</taxon>
    </lineage>
</organism>
<keyword evidence="2" id="KW-1185">Reference proteome</keyword>
<evidence type="ECO:0000313" key="2">
    <source>
        <dbReference type="Proteomes" id="UP000000268"/>
    </source>
</evidence>
<sequence>MVERLSAFSLGKAEVAGHIRGTDQTSSQMLQATVPDSCSLQTGWLLIGECQLWINQTL</sequence>
<dbReference type="Proteomes" id="UP000000268">
    <property type="component" value="Chromosome"/>
</dbReference>
<accession>B0C7M6</accession>
<dbReference type="HOGENOM" id="CLU_2968656_0_0_3"/>
<dbReference type="EMBL" id="CP000828">
    <property type="protein sequence ID" value="ABW25286.1"/>
    <property type="molecule type" value="Genomic_DNA"/>
</dbReference>
<gene>
    <name evidence="1" type="ordered locus">AM1_0200</name>
</gene>